<gene>
    <name evidence="3" type="ORF">Cvel_31985</name>
</gene>
<dbReference type="AlphaFoldDB" id="A0A0G4HUR6"/>
<feature type="compositionally biased region" description="Basic and acidic residues" evidence="1">
    <location>
        <begin position="431"/>
        <end position="453"/>
    </location>
</feature>
<proteinExistence type="predicted"/>
<evidence type="ECO:0000256" key="1">
    <source>
        <dbReference type="SAM" id="MobiDB-lite"/>
    </source>
</evidence>
<dbReference type="PhylomeDB" id="A0A0G4HUR6"/>
<dbReference type="PROSITE" id="PS50994">
    <property type="entry name" value="INTEGRASE"/>
    <property type="match status" value="1"/>
</dbReference>
<dbReference type="VEuPathDB" id="CryptoDB:Cvel_31985"/>
<feature type="compositionally biased region" description="Basic and acidic residues" evidence="1">
    <location>
        <begin position="297"/>
        <end position="307"/>
    </location>
</feature>
<dbReference type="SUPFAM" id="SSF53098">
    <property type="entry name" value="Ribonuclease H-like"/>
    <property type="match status" value="1"/>
</dbReference>
<dbReference type="GO" id="GO:0015074">
    <property type="term" value="P:DNA integration"/>
    <property type="evidence" value="ECO:0007669"/>
    <property type="project" value="InterPro"/>
</dbReference>
<organism evidence="3">
    <name type="scientific">Chromera velia CCMP2878</name>
    <dbReference type="NCBI Taxonomy" id="1169474"/>
    <lineage>
        <taxon>Eukaryota</taxon>
        <taxon>Sar</taxon>
        <taxon>Alveolata</taxon>
        <taxon>Colpodellida</taxon>
        <taxon>Chromeraceae</taxon>
        <taxon>Chromera</taxon>
    </lineage>
</organism>
<feature type="region of interest" description="Disordered" evidence="1">
    <location>
        <begin position="290"/>
        <end position="352"/>
    </location>
</feature>
<evidence type="ECO:0000259" key="2">
    <source>
        <dbReference type="PROSITE" id="PS50994"/>
    </source>
</evidence>
<dbReference type="InterPro" id="IPR012337">
    <property type="entry name" value="RNaseH-like_sf"/>
</dbReference>
<feature type="region of interest" description="Disordered" evidence="1">
    <location>
        <begin position="237"/>
        <end position="273"/>
    </location>
</feature>
<evidence type="ECO:0000313" key="3">
    <source>
        <dbReference type="EMBL" id="CEM48189.1"/>
    </source>
</evidence>
<dbReference type="EMBL" id="CDMZ01003958">
    <property type="protein sequence ID" value="CEM48189.1"/>
    <property type="molecule type" value="Genomic_DNA"/>
</dbReference>
<dbReference type="Gene3D" id="3.30.420.10">
    <property type="entry name" value="Ribonuclease H-like superfamily/Ribonuclease H"/>
    <property type="match status" value="1"/>
</dbReference>
<reference evidence="3" key="1">
    <citation type="submission" date="2014-11" db="EMBL/GenBank/DDBJ databases">
        <authorList>
            <person name="Otto D Thomas"/>
            <person name="Naeem Raeece"/>
        </authorList>
    </citation>
    <scope>NUCLEOTIDE SEQUENCE</scope>
</reference>
<name>A0A0G4HUR6_9ALVE</name>
<feature type="region of interest" description="Disordered" evidence="1">
    <location>
        <begin position="424"/>
        <end position="453"/>
    </location>
</feature>
<feature type="domain" description="Integrase catalytic" evidence="2">
    <location>
        <begin position="43"/>
        <end position="138"/>
    </location>
</feature>
<dbReference type="InterPro" id="IPR001584">
    <property type="entry name" value="Integrase_cat-core"/>
</dbReference>
<dbReference type="InterPro" id="IPR036397">
    <property type="entry name" value="RNaseH_sf"/>
</dbReference>
<protein>
    <recommendedName>
        <fullName evidence="2">Integrase catalytic domain-containing protein</fullName>
    </recommendedName>
</protein>
<sequence>MCEATSWFLWAELPDGSSKSAWNAFNDTWIKTFGVPLSFRGYIKIDHGSEFKKTFSAKLKELGCVRQVFTPTGQPQSHGLIEGRHAPFKRLIDAALLDADLPPEEWRQVIARCASLLNMLPSMSHDKKSAYERLTHHRLLPASLECLLDDFRRQGPKAVSPYELQIGDRVFWKNPRKRFRSLELKWRLFEVSEIVPHSKFLIYVTPISESGQRLSSRQHLAHSSCFLPVSANPIPPAEKPLITQRPPLAVDNTALRPPQSSRRTEGGESDTGGESLQQCLEELFGRSSDFSQAQAGDVERESKKATGSDRPQGKQPQGHSRHEQPGPFEGNPPVSVLDTESDDRPSPDFFDDEDIFLLSAGPRQGPTVYRKPEQPRLHTPTCFWSEASPPNLFHPEKHSFSLWLDEKKECYVLGETMADLAKTADSSMSGEHMDTKSWETESSHHSFFDQKGR</sequence>
<dbReference type="GO" id="GO:0003676">
    <property type="term" value="F:nucleic acid binding"/>
    <property type="evidence" value="ECO:0007669"/>
    <property type="project" value="InterPro"/>
</dbReference>
<accession>A0A0G4HUR6</accession>